<feature type="chain" id="PRO_5008600651" evidence="6">
    <location>
        <begin position="23"/>
        <end position="260"/>
    </location>
</feature>
<feature type="signal peptide" evidence="6">
    <location>
        <begin position="1"/>
        <end position="22"/>
    </location>
</feature>
<dbReference type="PANTHER" id="PTHR13887:SF14">
    <property type="entry name" value="DISULFIDE BOND FORMATION PROTEIN D"/>
    <property type="match status" value="1"/>
</dbReference>
<dbReference type="AlphaFoldDB" id="A0A1B7XH29"/>
<dbReference type="SUPFAM" id="SSF52833">
    <property type="entry name" value="Thioredoxin-like"/>
    <property type="match status" value="1"/>
</dbReference>
<proteinExistence type="inferred from homology"/>
<comment type="caution">
    <text evidence="8">The sequence shown here is derived from an EMBL/GenBank/DDBJ whole genome shotgun (WGS) entry which is preliminary data.</text>
</comment>
<evidence type="ECO:0000256" key="4">
    <source>
        <dbReference type="ARBA" id="ARBA00023157"/>
    </source>
</evidence>
<accession>A0A1B7XH29</accession>
<keyword evidence="3" id="KW-0560">Oxidoreductase</keyword>
<dbReference type="PANTHER" id="PTHR13887">
    <property type="entry name" value="GLUTATHIONE S-TRANSFERASE KAPPA"/>
    <property type="match status" value="1"/>
</dbReference>
<dbReference type="Gene3D" id="3.40.30.10">
    <property type="entry name" value="Glutaredoxin"/>
    <property type="match status" value="1"/>
</dbReference>
<feature type="domain" description="Thioredoxin" evidence="7">
    <location>
        <begin position="58"/>
        <end position="255"/>
    </location>
</feature>
<keyword evidence="2 6" id="KW-0732">Signal</keyword>
<dbReference type="Pfam" id="PF13462">
    <property type="entry name" value="Thioredoxin_4"/>
    <property type="match status" value="1"/>
</dbReference>
<evidence type="ECO:0000256" key="1">
    <source>
        <dbReference type="ARBA" id="ARBA00005791"/>
    </source>
</evidence>
<dbReference type="PROSITE" id="PS51352">
    <property type="entry name" value="THIOREDOXIN_2"/>
    <property type="match status" value="1"/>
</dbReference>
<dbReference type="EMBL" id="JXMS01000006">
    <property type="protein sequence ID" value="OBQ54795.1"/>
    <property type="molecule type" value="Genomic_DNA"/>
</dbReference>
<evidence type="ECO:0000259" key="7">
    <source>
        <dbReference type="PROSITE" id="PS51352"/>
    </source>
</evidence>
<keyword evidence="4" id="KW-1015">Disulfide bond</keyword>
<dbReference type="InterPro" id="IPR036249">
    <property type="entry name" value="Thioredoxin-like_sf"/>
</dbReference>
<evidence type="ECO:0000256" key="2">
    <source>
        <dbReference type="ARBA" id="ARBA00022729"/>
    </source>
</evidence>
<evidence type="ECO:0000256" key="5">
    <source>
        <dbReference type="ARBA" id="ARBA00023284"/>
    </source>
</evidence>
<dbReference type="OrthoDB" id="9784686at2"/>
<dbReference type="GO" id="GO:0016491">
    <property type="term" value="F:oxidoreductase activity"/>
    <property type="evidence" value="ECO:0007669"/>
    <property type="project" value="UniProtKB-KW"/>
</dbReference>
<dbReference type="InterPro" id="IPR012336">
    <property type="entry name" value="Thioredoxin-like_fold"/>
</dbReference>
<comment type="similarity">
    <text evidence="1">Belongs to the thioredoxin family. DsbA subfamily.</text>
</comment>
<evidence type="ECO:0000313" key="9">
    <source>
        <dbReference type="Proteomes" id="UP000091979"/>
    </source>
</evidence>
<keyword evidence="5" id="KW-0676">Redox-active center</keyword>
<dbReference type="PATRIC" id="fig|1560234.3.peg.2906"/>
<name>A0A1B7XH29_9BACT</name>
<dbReference type="RefSeq" id="WP_066853118.1">
    <property type="nucleotide sequence ID" value="NZ_JXMS01000006.1"/>
</dbReference>
<sequence>MVQRIFIAVLALLLFIPHSASAENNKELKAQVESILRENPEILLNIIRENSEQVLLALREGNSKAKIAAMKAQWKQDVAVPKEVALNDRAIRGNADAPVTIIAFSDFTCPYCERAAFTLNSLLSHYGKTVRFIFKNYPLASHENARMASQYFVAANNLDPEKAWKLYDEFFANRETLIAEGEPFMKKTAEKVGLDPEKLAAEARTEPVNAIIDEDMADAKALELEGTPYFLVNNILIRGALPLDLYSEAVEIALDHENKK</sequence>
<gene>
    <name evidence="8" type="ORF">SP90_04730</name>
</gene>
<dbReference type="Proteomes" id="UP000091979">
    <property type="component" value="Unassembled WGS sequence"/>
</dbReference>
<evidence type="ECO:0000256" key="6">
    <source>
        <dbReference type="SAM" id="SignalP"/>
    </source>
</evidence>
<organism evidence="8 9">
    <name type="scientific">Halodesulfovibrio spirochaetisodalis</name>
    <dbReference type="NCBI Taxonomy" id="1560234"/>
    <lineage>
        <taxon>Bacteria</taxon>
        <taxon>Pseudomonadati</taxon>
        <taxon>Thermodesulfobacteriota</taxon>
        <taxon>Desulfovibrionia</taxon>
        <taxon>Desulfovibrionales</taxon>
        <taxon>Desulfovibrionaceae</taxon>
        <taxon>Halodesulfovibrio</taxon>
    </lineage>
</organism>
<evidence type="ECO:0000313" key="8">
    <source>
        <dbReference type="EMBL" id="OBQ54795.1"/>
    </source>
</evidence>
<keyword evidence="9" id="KW-1185">Reference proteome</keyword>
<reference evidence="8 9" key="1">
    <citation type="submission" date="2015-01" db="EMBL/GenBank/DDBJ databases">
        <title>Desulfovibrio sp. JC271 draft genome sequence.</title>
        <authorList>
            <person name="Shivani Y."/>
            <person name="Subhash Y."/>
            <person name="Sasikala C."/>
            <person name="Ramana C.V."/>
        </authorList>
    </citation>
    <scope>NUCLEOTIDE SEQUENCE [LARGE SCALE GENOMIC DNA]</scope>
    <source>
        <strain evidence="8 9">JC271</strain>
    </source>
</reference>
<protein>
    <submittedName>
        <fullName evidence="8">DSBA oxidoreductase</fullName>
    </submittedName>
</protein>
<dbReference type="STRING" id="1560234.SP90_04730"/>
<evidence type="ECO:0000256" key="3">
    <source>
        <dbReference type="ARBA" id="ARBA00023002"/>
    </source>
</evidence>
<dbReference type="InterPro" id="IPR013766">
    <property type="entry name" value="Thioredoxin_domain"/>
</dbReference>